<gene>
    <name evidence="3" type="ORF">AJ81_05325</name>
</gene>
<sequence length="304" mass="34510">MKKIFFSFVALLLLLMLFSCDPKIAEEGKKHLDVTSYRFEQLDGLKIAYREFSDPSKPTLVLIHGFMGNTTNFEKLFPHLAENFHLLVVDLPGFGLSDKQINKPLSRRYMAWVVGELLKKKGIVRYHVLGHSMGSEVAAWLALDRPENVASLILVSSSICVDSSNQTRNFSDNVFVRIFLRLAFLNYTNTKNTFKNLLVVKENFDEKQFLSNYYLVYQTPVKVVFQLAQAVDTEELRELLPSLNLPTLIIWGLQDNATPVEGASCLAQKIANSRVVLLDQAGHLPMIDQPEKMVRAIEQFLLGL</sequence>
<dbReference type="RefSeq" id="WP_031505013.1">
    <property type="nucleotide sequence ID" value="NC_022795.1"/>
</dbReference>
<dbReference type="InterPro" id="IPR000639">
    <property type="entry name" value="Epox_hydrolase-like"/>
</dbReference>
<dbReference type="GO" id="GO:0047372">
    <property type="term" value="F:monoacylglycerol lipase activity"/>
    <property type="evidence" value="ECO:0007669"/>
    <property type="project" value="TreeGrafter"/>
</dbReference>
<dbReference type="AlphaFoldDB" id="A0A0X1KTZ8"/>
<dbReference type="SUPFAM" id="SSF53474">
    <property type="entry name" value="alpha/beta-Hydrolases"/>
    <property type="match status" value="1"/>
</dbReference>
<keyword evidence="1" id="KW-0732">Signal</keyword>
<dbReference type="GO" id="GO:0046464">
    <property type="term" value="P:acylglycerol catabolic process"/>
    <property type="evidence" value="ECO:0007669"/>
    <property type="project" value="TreeGrafter"/>
</dbReference>
<feature type="signal peptide" evidence="1">
    <location>
        <begin position="1"/>
        <end position="25"/>
    </location>
</feature>
<dbReference type="Gene3D" id="3.40.50.1820">
    <property type="entry name" value="alpha/beta hydrolase"/>
    <property type="match status" value="1"/>
</dbReference>
<name>A0A0X1KTZ8_9THEM</name>
<dbReference type="OrthoDB" id="252464at2"/>
<protein>
    <recommendedName>
        <fullName evidence="2">AB hydrolase-1 domain-containing protein</fullName>
    </recommendedName>
</protein>
<evidence type="ECO:0000313" key="4">
    <source>
        <dbReference type="Proteomes" id="UP000077469"/>
    </source>
</evidence>
<dbReference type="InterPro" id="IPR029058">
    <property type="entry name" value="AB_hydrolase_fold"/>
</dbReference>
<accession>A0A0X1KTZ8</accession>
<dbReference type="STRING" id="1123384.AJ81_05325"/>
<dbReference type="PaxDb" id="1123384-AJ81_05325"/>
<keyword evidence="4" id="KW-1185">Reference proteome</keyword>
<dbReference type="InterPro" id="IPR050266">
    <property type="entry name" value="AB_hydrolase_sf"/>
</dbReference>
<proteinExistence type="predicted"/>
<reference evidence="3 4" key="1">
    <citation type="submission" date="2014-01" db="EMBL/GenBank/DDBJ databases">
        <title>Genome sequencing of Thermotog hypogea.</title>
        <authorList>
            <person name="Zhang X."/>
            <person name="Alvare G."/>
            <person name="Fristensky B."/>
            <person name="Chen L."/>
            <person name="Suen T."/>
            <person name="Chen Q."/>
            <person name="Ma K."/>
        </authorList>
    </citation>
    <scope>NUCLEOTIDE SEQUENCE [LARGE SCALE GENOMIC DNA]</scope>
    <source>
        <strain evidence="3 4">DSM 11164</strain>
    </source>
</reference>
<dbReference type="InterPro" id="IPR000073">
    <property type="entry name" value="AB_hydrolase_1"/>
</dbReference>
<dbReference type="PATRIC" id="fig|1123384.7.peg.1052"/>
<dbReference type="KEGG" id="phy:AJ81_05325"/>
<dbReference type="EMBL" id="CP007141">
    <property type="protein sequence ID" value="AJC74744.1"/>
    <property type="molecule type" value="Genomic_DNA"/>
</dbReference>
<dbReference type="PRINTS" id="PR00412">
    <property type="entry name" value="EPOXHYDRLASE"/>
</dbReference>
<dbReference type="GO" id="GO:0016020">
    <property type="term" value="C:membrane"/>
    <property type="evidence" value="ECO:0007669"/>
    <property type="project" value="TreeGrafter"/>
</dbReference>
<evidence type="ECO:0000313" key="3">
    <source>
        <dbReference type="EMBL" id="AJC74744.1"/>
    </source>
</evidence>
<evidence type="ECO:0000256" key="1">
    <source>
        <dbReference type="SAM" id="SignalP"/>
    </source>
</evidence>
<dbReference type="PROSITE" id="PS51257">
    <property type="entry name" value="PROKAR_LIPOPROTEIN"/>
    <property type="match status" value="1"/>
</dbReference>
<dbReference type="Proteomes" id="UP000077469">
    <property type="component" value="Chromosome"/>
</dbReference>
<feature type="domain" description="AB hydrolase-1" evidence="2">
    <location>
        <begin position="58"/>
        <end position="289"/>
    </location>
</feature>
<dbReference type="PANTHER" id="PTHR43798:SF33">
    <property type="entry name" value="HYDROLASE, PUTATIVE (AFU_ORTHOLOGUE AFUA_2G14860)-RELATED"/>
    <property type="match status" value="1"/>
</dbReference>
<dbReference type="Pfam" id="PF00561">
    <property type="entry name" value="Abhydrolase_1"/>
    <property type="match status" value="1"/>
</dbReference>
<organism evidence="3 4">
    <name type="scientific">Pseudothermotoga hypogea DSM 11164 = NBRC 106472</name>
    <dbReference type="NCBI Taxonomy" id="1123384"/>
    <lineage>
        <taxon>Bacteria</taxon>
        <taxon>Thermotogati</taxon>
        <taxon>Thermotogota</taxon>
        <taxon>Thermotogae</taxon>
        <taxon>Thermotogales</taxon>
        <taxon>Thermotogaceae</taxon>
        <taxon>Pseudothermotoga</taxon>
    </lineage>
</organism>
<dbReference type="PRINTS" id="PR00111">
    <property type="entry name" value="ABHYDROLASE"/>
</dbReference>
<feature type="chain" id="PRO_5006945787" description="AB hydrolase-1 domain-containing protein" evidence="1">
    <location>
        <begin position="26"/>
        <end position="304"/>
    </location>
</feature>
<evidence type="ECO:0000259" key="2">
    <source>
        <dbReference type="Pfam" id="PF00561"/>
    </source>
</evidence>
<dbReference type="PANTHER" id="PTHR43798">
    <property type="entry name" value="MONOACYLGLYCEROL LIPASE"/>
    <property type="match status" value="1"/>
</dbReference>